<proteinExistence type="predicted"/>
<feature type="domain" description="DUF4145" evidence="1">
    <location>
        <begin position="27"/>
        <end position="106"/>
    </location>
</feature>
<protein>
    <submittedName>
        <fullName evidence="2">DNA phosphorothioation-dependent restriction protein DptF</fullName>
    </submittedName>
</protein>
<dbReference type="AlphaFoldDB" id="A0A9X3LI23"/>
<dbReference type="InterPro" id="IPR017647">
    <property type="entry name" value="Dnd_assoc_3"/>
</dbReference>
<dbReference type="EMBL" id="JAMKBJ010000015">
    <property type="protein sequence ID" value="MCZ8538301.1"/>
    <property type="molecule type" value="Genomic_DNA"/>
</dbReference>
<dbReference type="RefSeq" id="WP_269927376.1">
    <property type="nucleotide sequence ID" value="NZ_JAMKBJ010000015.1"/>
</dbReference>
<name>A0A9X3LI23_9BACL</name>
<evidence type="ECO:0000259" key="1">
    <source>
        <dbReference type="Pfam" id="PF13643"/>
    </source>
</evidence>
<evidence type="ECO:0000313" key="2">
    <source>
        <dbReference type="EMBL" id="MCZ8538301.1"/>
    </source>
</evidence>
<gene>
    <name evidence="2" type="primary">dptF</name>
    <name evidence="2" type="ORF">M9R32_13980</name>
</gene>
<keyword evidence="3" id="KW-1185">Reference proteome</keyword>
<reference evidence="2" key="1">
    <citation type="submission" date="2022-05" db="EMBL/GenBank/DDBJ databases">
        <authorList>
            <person name="Colautti A."/>
            <person name="Iacumin L."/>
        </authorList>
    </citation>
    <scope>NUCLEOTIDE SEQUENCE</scope>
    <source>
        <strain evidence="2">SK 55</strain>
    </source>
</reference>
<dbReference type="NCBIfam" id="TIGR03238">
    <property type="entry name" value="dnd_assoc_3"/>
    <property type="match status" value="1"/>
</dbReference>
<organism evidence="2 3">
    <name type="scientific">Paenisporosarcina quisquiliarum</name>
    <dbReference type="NCBI Taxonomy" id="365346"/>
    <lineage>
        <taxon>Bacteria</taxon>
        <taxon>Bacillati</taxon>
        <taxon>Bacillota</taxon>
        <taxon>Bacilli</taxon>
        <taxon>Bacillales</taxon>
        <taxon>Caryophanaceae</taxon>
        <taxon>Paenisporosarcina</taxon>
    </lineage>
</organism>
<comment type="caution">
    <text evidence="2">The sequence shown here is derived from an EMBL/GenBank/DDBJ whole genome shotgun (WGS) entry which is preliminary data.</text>
</comment>
<dbReference type="InterPro" id="IPR025285">
    <property type="entry name" value="DUF4145"/>
</dbReference>
<evidence type="ECO:0000313" key="3">
    <source>
        <dbReference type="Proteomes" id="UP001152173"/>
    </source>
</evidence>
<sequence>MNFNGGFLNFLEDSSPIGAQIAKKMEDLIFEDPSSSIIKARVFAEEIISQVFKHENLEVFHLSLNDKISFLSKEGYFERDIQRSFDIIRLAGNKAAHDGQFNDITEAFKLHKEMYKIGVWFYEVYSLEQQLKIPLYEIPQIKPKENIEDIVRKQIGELIGLVNFNQLKRNSSVRADLPKAKINENIETSTNILTKDLQSDQSYLLRELTRLKDSSQEAIENASQFSTFKDYMHVDRKIQLDLENILNTRDSNMGNLILLCGSVGDGKSHLLAYLKEKRPELIKNYTIYNDATESFSPNKDSMETLEEILNNFSDEKINFSTDKIILAINMGVLHNFIYRKHENYTYNNLKIFVENSELFLNNITASYSRGNIDLLSFGDYHSYELTVNGPTSTFYSALINKVFSPSSNNPFYLALQEDEDRHLNTIVHENYKFMQNSFVQEQIIQLIIQAIIKKKLVISARAFLNFLADILIPDEVVNRKLLNDFEVLEQSLPNLLFNRRERSIILEAVSQLDPIHYRSVYTDQLAVNLNTLSNWTPIINEYIQEEVSNKWLVPIITDNNLINHSFNMFFEFFVRLNYLVNKEFSSSISTHNYKDYLNNLYFFNIGNLQHIRNVYEEIKSAIFKWKGSPKRDFIYLNNPSEKFRLSQKLNLSPTLEHLSKRTDESIDTFKTSIVLGYKNGENSDNIYLEIDFPLYQLLRKVQTGYRPNKQDAEDGIKFVEFIEKIYKFGDKKKEMLVHFPQDNKFYMVKRDDFGSFVFERE</sequence>
<accession>A0A9X3LI23</accession>
<dbReference type="Proteomes" id="UP001152173">
    <property type="component" value="Unassembled WGS sequence"/>
</dbReference>
<dbReference type="Pfam" id="PF13643">
    <property type="entry name" value="DUF4145"/>
    <property type="match status" value="1"/>
</dbReference>